<keyword evidence="1" id="KW-0378">Hydrolase</keyword>
<evidence type="ECO:0000313" key="3">
    <source>
        <dbReference type="Proteomes" id="UP000791440"/>
    </source>
</evidence>
<proteinExistence type="predicted"/>
<dbReference type="GO" id="GO:0004061">
    <property type="term" value="F:arylformamidase activity"/>
    <property type="evidence" value="ECO:0007669"/>
    <property type="project" value="TreeGrafter"/>
</dbReference>
<feature type="non-terminal residue" evidence="2">
    <location>
        <position position="1"/>
    </location>
</feature>
<reference evidence="2" key="2">
    <citation type="submission" date="2020-12" db="EMBL/GenBank/DDBJ databases">
        <authorList>
            <person name="Kanost M."/>
        </authorList>
    </citation>
    <scope>NUCLEOTIDE SEQUENCE</scope>
</reference>
<dbReference type="InterPro" id="IPR050300">
    <property type="entry name" value="GDXG_lipolytic_enzyme"/>
</dbReference>
<evidence type="ECO:0000256" key="1">
    <source>
        <dbReference type="ARBA" id="ARBA00022801"/>
    </source>
</evidence>
<dbReference type="Proteomes" id="UP000791440">
    <property type="component" value="Unassembled WGS sequence"/>
</dbReference>
<evidence type="ECO:0008006" key="4">
    <source>
        <dbReference type="Google" id="ProtNLM"/>
    </source>
</evidence>
<gene>
    <name evidence="2" type="ORF">O3G_MSEX013056</name>
</gene>
<evidence type="ECO:0000313" key="2">
    <source>
        <dbReference type="EMBL" id="KAG6462118.1"/>
    </source>
</evidence>
<accession>A0A921ZQM7</accession>
<dbReference type="EMBL" id="JH668810">
    <property type="protein sequence ID" value="KAG6462118.1"/>
    <property type="molecule type" value="Genomic_DNA"/>
</dbReference>
<keyword evidence="3" id="KW-1185">Reference proteome</keyword>
<dbReference type="PANTHER" id="PTHR48081">
    <property type="entry name" value="AB HYDROLASE SUPERFAMILY PROTEIN C4A8.06C"/>
    <property type="match status" value="1"/>
</dbReference>
<name>A0A921ZQM7_MANSE</name>
<dbReference type="PANTHER" id="PTHR48081:SF33">
    <property type="entry name" value="KYNURENINE FORMAMIDASE"/>
    <property type="match status" value="1"/>
</dbReference>
<organism evidence="2 3">
    <name type="scientific">Manduca sexta</name>
    <name type="common">Tobacco hawkmoth</name>
    <name type="synonym">Tobacco hornworm</name>
    <dbReference type="NCBI Taxonomy" id="7130"/>
    <lineage>
        <taxon>Eukaryota</taxon>
        <taxon>Metazoa</taxon>
        <taxon>Ecdysozoa</taxon>
        <taxon>Arthropoda</taxon>
        <taxon>Hexapoda</taxon>
        <taxon>Insecta</taxon>
        <taxon>Pterygota</taxon>
        <taxon>Neoptera</taxon>
        <taxon>Endopterygota</taxon>
        <taxon>Lepidoptera</taxon>
        <taxon>Glossata</taxon>
        <taxon>Ditrysia</taxon>
        <taxon>Bombycoidea</taxon>
        <taxon>Sphingidae</taxon>
        <taxon>Sphinginae</taxon>
        <taxon>Sphingini</taxon>
        <taxon>Manduca</taxon>
    </lineage>
</organism>
<reference evidence="2" key="1">
    <citation type="journal article" date="2016" name="Insect Biochem. Mol. Biol.">
        <title>Multifaceted biological insights from a draft genome sequence of the tobacco hornworm moth, Manduca sexta.</title>
        <authorList>
            <person name="Kanost M.R."/>
            <person name="Arrese E.L."/>
            <person name="Cao X."/>
            <person name="Chen Y.R."/>
            <person name="Chellapilla S."/>
            <person name="Goldsmith M.R."/>
            <person name="Grosse-Wilde E."/>
            <person name="Heckel D.G."/>
            <person name="Herndon N."/>
            <person name="Jiang H."/>
            <person name="Papanicolaou A."/>
            <person name="Qu J."/>
            <person name="Soulages J.L."/>
            <person name="Vogel H."/>
            <person name="Walters J."/>
            <person name="Waterhouse R.M."/>
            <person name="Ahn S.J."/>
            <person name="Almeida F.C."/>
            <person name="An C."/>
            <person name="Aqrawi P."/>
            <person name="Bretschneider A."/>
            <person name="Bryant W.B."/>
            <person name="Bucks S."/>
            <person name="Chao H."/>
            <person name="Chevignon G."/>
            <person name="Christen J.M."/>
            <person name="Clarke D.F."/>
            <person name="Dittmer N.T."/>
            <person name="Ferguson L.C.F."/>
            <person name="Garavelou S."/>
            <person name="Gordon K.H.J."/>
            <person name="Gunaratna R.T."/>
            <person name="Han Y."/>
            <person name="Hauser F."/>
            <person name="He Y."/>
            <person name="Heidel-Fischer H."/>
            <person name="Hirsh A."/>
            <person name="Hu Y."/>
            <person name="Jiang H."/>
            <person name="Kalra D."/>
            <person name="Klinner C."/>
            <person name="Konig C."/>
            <person name="Kovar C."/>
            <person name="Kroll A.R."/>
            <person name="Kuwar S.S."/>
            <person name="Lee S.L."/>
            <person name="Lehman R."/>
            <person name="Li K."/>
            <person name="Li Z."/>
            <person name="Liang H."/>
            <person name="Lovelace S."/>
            <person name="Lu Z."/>
            <person name="Mansfield J.H."/>
            <person name="McCulloch K.J."/>
            <person name="Mathew T."/>
            <person name="Morton B."/>
            <person name="Muzny D.M."/>
            <person name="Neunemann D."/>
            <person name="Ongeri F."/>
            <person name="Pauchet Y."/>
            <person name="Pu L.L."/>
            <person name="Pyrousis I."/>
            <person name="Rao X.J."/>
            <person name="Redding A."/>
            <person name="Roesel C."/>
            <person name="Sanchez-Gracia A."/>
            <person name="Schaack S."/>
            <person name="Shukla A."/>
            <person name="Tetreau G."/>
            <person name="Wang Y."/>
            <person name="Xiong G.H."/>
            <person name="Traut W."/>
            <person name="Walsh T.K."/>
            <person name="Worley K.C."/>
            <person name="Wu D."/>
            <person name="Wu W."/>
            <person name="Wu Y.Q."/>
            <person name="Zhang X."/>
            <person name="Zou Z."/>
            <person name="Zucker H."/>
            <person name="Briscoe A.D."/>
            <person name="Burmester T."/>
            <person name="Clem R.J."/>
            <person name="Feyereisen R."/>
            <person name="Grimmelikhuijzen C.J.P."/>
            <person name="Hamodrakas S.J."/>
            <person name="Hansson B.S."/>
            <person name="Huguet E."/>
            <person name="Jermiin L.S."/>
            <person name="Lan Q."/>
            <person name="Lehman H.K."/>
            <person name="Lorenzen M."/>
            <person name="Merzendorfer H."/>
            <person name="Michalopoulos I."/>
            <person name="Morton D.B."/>
            <person name="Muthukrishnan S."/>
            <person name="Oakeshott J.G."/>
            <person name="Palmer W."/>
            <person name="Park Y."/>
            <person name="Passarelli A.L."/>
            <person name="Rozas J."/>
            <person name="Schwartz L.M."/>
            <person name="Smith W."/>
            <person name="Southgate A."/>
            <person name="Vilcinskas A."/>
            <person name="Vogt R."/>
            <person name="Wang P."/>
            <person name="Werren J."/>
            <person name="Yu X.Q."/>
            <person name="Zhou J.J."/>
            <person name="Brown S.J."/>
            <person name="Scherer S.E."/>
            <person name="Richards S."/>
            <person name="Blissard G.W."/>
        </authorList>
    </citation>
    <scope>NUCLEOTIDE SEQUENCE</scope>
</reference>
<comment type="caution">
    <text evidence="2">The sequence shown here is derived from an EMBL/GenBank/DDBJ whole genome shotgun (WGS) entry which is preliminary data.</text>
</comment>
<sequence length="356" mass="40418">RERTQSVTSPLELPSDRVGDIESATGCACAGPTLFTNNTRIYLIGNAVFEVPEQASSKMSAIIMDALDLEREYTPTIWSDRFSTSKEVLNHHLHFASTESEIATNNIPHKLEIEYGSTPGQKLDILGIDLANDSPILVFIHGGYWQELSREISRYPAQSLHRSRIKTIVVGFDPCPTATIAEIINQIHNAAKFIFEYAEKMGSRGVYFAGHCAGAYLVAKLFANADFLDNTPGSHRLQGAFLISGLYDLRELVHTSYNKVLQLPYEWSVPLSPQFDCFTHLQARKLRLYILAAQKDSSTFKKQSREFYELLQNTCLIQNMYLEIKDNMDHFEIVECFTKDGNYMRNLLLHDIRKHL</sequence>
<dbReference type="AlphaFoldDB" id="A0A921ZQM7"/>
<protein>
    <recommendedName>
        <fullName evidence="4">Kynurenine formamidase</fullName>
    </recommendedName>
</protein>